<keyword evidence="6 10" id="KW-0407">Ion channel</keyword>
<comment type="subcellular location">
    <subcellularLocation>
        <location evidence="1 10">Cell membrane</location>
        <topology evidence="1 10">Multi-pass membrane protein</topology>
    </subcellularLocation>
</comment>
<evidence type="ECO:0000256" key="10">
    <source>
        <dbReference type="HAMAP-Rule" id="MF_00454"/>
    </source>
</evidence>
<keyword evidence="12" id="KW-1185">Reference proteome</keyword>
<evidence type="ECO:0000313" key="11">
    <source>
        <dbReference type="EMBL" id="AMX00195.1"/>
    </source>
</evidence>
<organism evidence="11 12">
    <name type="scientific">Rummeliibacillus stabekisii</name>
    <dbReference type="NCBI Taxonomy" id="241244"/>
    <lineage>
        <taxon>Bacteria</taxon>
        <taxon>Bacillati</taxon>
        <taxon>Bacillota</taxon>
        <taxon>Bacilli</taxon>
        <taxon>Bacillales</taxon>
        <taxon>Caryophanaceae</taxon>
        <taxon>Rummeliibacillus</taxon>
    </lineage>
</organism>
<dbReference type="GO" id="GO:0005886">
    <property type="term" value="C:plasma membrane"/>
    <property type="evidence" value="ECO:0007669"/>
    <property type="project" value="UniProtKB-SubCell"/>
</dbReference>
<name>A0A143HEN8_9BACL</name>
<evidence type="ECO:0000256" key="5">
    <source>
        <dbReference type="ARBA" id="ARBA00023136"/>
    </source>
</evidence>
<evidence type="ECO:0000256" key="6">
    <source>
        <dbReference type="ARBA" id="ARBA00023303"/>
    </source>
</evidence>
<evidence type="ECO:0000256" key="2">
    <source>
        <dbReference type="ARBA" id="ARBA00022475"/>
    </source>
</evidence>
<dbReference type="GO" id="GO:0062054">
    <property type="term" value="F:fluoride channel activity"/>
    <property type="evidence" value="ECO:0007669"/>
    <property type="project" value="UniProtKB-UniRule"/>
</dbReference>
<feature type="binding site" evidence="10">
    <location>
        <position position="72"/>
    </location>
    <ligand>
        <name>Na(+)</name>
        <dbReference type="ChEBI" id="CHEBI:29101"/>
        <note>structural</note>
    </ligand>
</feature>
<accession>A0A143HEN8</accession>
<dbReference type="STRING" id="241244.ATY39_12720"/>
<evidence type="ECO:0000256" key="3">
    <source>
        <dbReference type="ARBA" id="ARBA00022692"/>
    </source>
</evidence>
<feature type="transmembrane region" description="Helical" evidence="10">
    <location>
        <begin position="32"/>
        <end position="51"/>
    </location>
</feature>
<proteinExistence type="inferred from homology"/>
<keyword evidence="10" id="KW-0406">Ion transport</keyword>
<keyword evidence="4 10" id="KW-1133">Transmembrane helix</keyword>
<dbReference type="RefSeq" id="WP_066790323.1">
    <property type="nucleotide sequence ID" value="NZ_CP014806.1"/>
</dbReference>
<dbReference type="Pfam" id="PF02537">
    <property type="entry name" value="CRCB"/>
    <property type="match status" value="1"/>
</dbReference>
<feature type="transmembrane region" description="Helical" evidence="10">
    <location>
        <begin position="94"/>
        <end position="112"/>
    </location>
</feature>
<keyword evidence="10" id="KW-0915">Sodium</keyword>
<keyword evidence="3 10" id="KW-0812">Transmembrane</keyword>
<dbReference type="GO" id="GO:0046872">
    <property type="term" value="F:metal ion binding"/>
    <property type="evidence" value="ECO:0007669"/>
    <property type="project" value="UniProtKB-KW"/>
</dbReference>
<dbReference type="EMBL" id="CP014806">
    <property type="protein sequence ID" value="AMX00195.1"/>
    <property type="molecule type" value="Genomic_DNA"/>
</dbReference>
<evidence type="ECO:0000256" key="9">
    <source>
        <dbReference type="ARBA" id="ARBA00049940"/>
    </source>
</evidence>
<comment type="activity regulation">
    <text evidence="10">Na(+) is not transported, but it plays an essential structural role and its presence is essential for fluoride channel function.</text>
</comment>
<comment type="function">
    <text evidence="9 10">Fluoride-specific ion channel. Important for reducing fluoride concentration in the cell, thus reducing its toxicity.</text>
</comment>
<dbReference type="OrthoDB" id="9815830at2"/>
<keyword evidence="2 10" id="KW-1003">Cell membrane</keyword>
<dbReference type="HAMAP" id="MF_00454">
    <property type="entry name" value="FluC"/>
    <property type="match status" value="1"/>
</dbReference>
<evidence type="ECO:0000256" key="7">
    <source>
        <dbReference type="ARBA" id="ARBA00035120"/>
    </source>
</evidence>
<dbReference type="KEGG" id="rst:ATY39_12720"/>
<protein>
    <recommendedName>
        <fullName evidence="10">Fluoride-specific ion channel FluC</fullName>
    </recommendedName>
</protein>
<dbReference type="AlphaFoldDB" id="A0A143HEN8"/>
<reference evidence="12" key="2">
    <citation type="submission" date="2016-03" db="EMBL/GenBank/DDBJ databases">
        <authorList>
            <person name="Ploux O."/>
        </authorList>
    </citation>
    <scope>NUCLEOTIDE SEQUENCE [LARGE SCALE GENOMIC DNA]</scope>
    <source>
        <strain evidence="12">PP9</strain>
    </source>
</reference>
<gene>
    <name evidence="10" type="primary">fluC</name>
    <name evidence="10" type="synonym">crcB</name>
    <name evidence="11" type="ORF">ATY39_12720</name>
</gene>
<keyword evidence="10" id="KW-0479">Metal-binding</keyword>
<reference evidence="11 12" key="1">
    <citation type="journal article" date="2016" name="Genome Announc.">
        <title>Whole-Genome Sequence of Rummeliibacillus stabekisii Strain PP9 Isolated from Antarctic Soil.</title>
        <authorList>
            <person name="da Mota F.F."/>
            <person name="Vollu R.E."/>
            <person name="Jurelevicius D."/>
            <person name="Seldin L."/>
        </authorList>
    </citation>
    <scope>NUCLEOTIDE SEQUENCE [LARGE SCALE GENOMIC DNA]</scope>
    <source>
        <strain evidence="11 12">PP9</strain>
    </source>
</reference>
<evidence type="ECO:0000313" key="12">
    <source>
        <dbReference type="Proteomes" id="UP000076021"/>
    </source>
</evidence>
<evidence type="ECO:0000256" key="4">
    <source>
        <dbReference type="ARBA" id="ARBA00022989"/>
    </source>
</evidence>
<evidence type="ECO:0000256" key="8">
    <source>
        <dbReference type="ARBA" id="ARBA00035585"/>
    </source>
</evidence>
<dbReference type="PANTHER" id="PTHR28259:SF1">
    <property type="entry name" value="FLUORIDE EXPORT PROTEIN 1-RELATED"/>
    <property type="match status" value="1"/>
</dbReference>
<comment type="catalytic activity">
    <reaction evidence="8">
        <text>fluoride(in) = fluoride(out)</text>
        <dbReference type="Rhea" id="RHEA:76159"/>
        <dbReference type="ChEBI" id="CHEBI:17051"/>
    </reaction>
    <physiologicalReaction direction="left-to-right" evidence="8">
        <dbReference type="Rhea" id="RHEA:76160"/>
    </physiologicalReaction>
</comment>
<feature type="binding site" evidence="10">
    <location>
        <position position="69"/>
    </location>
    <ligand>
        <name>Na(+)</name>
        <dbReference type="ChEBI" id="CHEBI:29101"/>
        <note>structural</note>
    </ligand>
</feature>
<dbReference type="GO" id="GO:0140114">
    <property type="term" value="P:cellular detoxification of fluoride"/>
    <property type="evidence" value="ECO:0007669"/>
    <property type="project" value="UniProtKB-UniRule"/>
</dbReference>
<dbReference type="InterPro" id="IPR003691">
    <property type="entry name" value="FluC"/>
</dbReference>
<comment type="similarity">
    <text evidence="7 10">Belongs to the fluoride channel Fluc/FEX (TC 1.A.43) family.</text>
</comment>
<evidence type="ECO:0000256" key="1">
    <source>
        <dbReference type="ARBA" id="ARBA00004651"/>
    </source>
</evidence>
<sequence>MIWLILAAGGALGALSRYMVTLWMGRLTQPYYVATFIVNSLGSFLMGLALHIATDQQLLSAFFATGFLGAFTTFSTFAFDTVRLMQEGNHRGVFLYPALTLLAGIAFVTFGWQIG</sequence>
<dbReference type="Proteomes" id="UP000076021">
    <property type="component" value="Chromosome"/>
</dbReference>
<feature type="transmembrane region" description="Helical" evidence="10">
    <location>
        <begin position="58"/>
        <end position="79"/>
    </location>
</feature>
<keyword evidence="10" id="KW-0813">Transport</keyword>
<dbReference type="PANTHER" id="PTHR28259">
    <property type="entry name" value="FLUORIDE EXPORT PROTEIN 1-RELATED"/>
    <property type="match status" value="1"/>
</dbReference>
<keyword evidence="5 10" id="KW-0472">Membrane</keyword>